<dbReference type="InterPro" id="IPR001647">
    <property type="entry name" value="HTH_TetR"/>
</dbReference>
<sequence>MTQTNTRELLIDEGLKALLAGGYDGTGIGPVLKAAGVPKGSFYHFFDSKEAFALAVLDAYAEHYGRARREILHDRSRSPLERLRRYFTYMSELLAREDFGGCLFGNLALASATRSPAFRERLQKGFRAWQSDLTDVLQDSQAAGEIAEDLEPEETAAFLIDAYEGALLRAKSEGDTIPLERFVHLTLTRVLSPPN</sequence>
<feature type="DNA-binding region" description="H-T-H motif" evidence="4">
    <location>
        <begin position="27"/>
        <end position="46"/>
    </location>
</feature>
<dbReference type="Pfam" id="PF00440">
    <property type="entry name" value="TetR_N"/>
    <property type="match status" value="1"/>
</dbReference>
<accession>A0ABV8UH34</accession>
<dbReference type="InterPro" id="IPR036271">
    <property type="entry name" value="Tet_transcr_reg_TetR-rel_C_sf"/>
</dbReference>
<dbReference type="EMBL" id="JBHSCW010000001">
    <property type="protein sequence ID" value="MFC4350118.1"/>
    <property type="molecule type" value="Genomic_DNA"/>
</dbReference>
<keyword evidence="1" id="KW-0805">Transcription regulation</keyword>
<evidence type="ECO:0000256" key="3">
    <source>
        <dbReference type="ARBA" id="ARBA00023163"/>
    </source>
</evidence>
<evidence type="ECO:0000313" key="6">
    <source>
        <dbReference type="EMBL" id="MFC4350118.1"/>
    </source>
</evidence>
<evidence type="ECO:0000256" key="4">
    <source>
        <dbReference type="PROSITE-ProRule" id="PRU00335"/>
    </source>
</evidence>
<feature type="domain" description="HTH tetR-type" evidence="5">
    <location>
        <begin position="4"/>
        <end position="64"/>
    </location>
</feature>
<reference evidence="7" key="1">
    <citation type="journal article" date="2019" name="Int. J. Syst. Evol. Microbiol.">
        <title>The Global Catalogue of Microorganisms (GCM) 10K type strain sequencing project: providing services to taxonomists for standard genome sequencing and annotation.</title>
        <authorList>
            <consortium name="The Broad Institute Genomics Platform"/>
            <consortium name="The Broad Institute Genome Sequencing Center for Infectious Disease"/>
            <person name="Wu L."/>
            <person name="Ma J."/>
        </authorList>
    </citation>
    <scope>NUCLEOTIDE SEQUENCE [LARGE SCALE GENOMIC DNA]</scope>
    <source>
        <strain evidence="7">CECT 8472</strain>
    </source>
</reference>
<keyword evidence="7" id="KW-1185">Reference proteome</keyword>
<keyword evidence="3" id="KW-0804">Transcription</keyword>
<proteinExistence type="predicted"/>
<dbReference type="PANTHER" id="PTHR47506:SF6">
    <property type="entry name" value="HTH-TYPE TRANSCRIPTIONAL REPRESSOR NEMR"/>
    <property type="match status" value="1"/>
</dbReference>
<name>A0ABV8UH34_9PROT</name>
<dbReference type="PROSITE" id="PS50977">
    <property type="entry name" value="HTH_TETR_2"/>
    <property type="match status" value="1"/>
</dbReference>
<evidence type="ECO:0000256" key="2">
    <source>
        <dbReference type="ARBA" id="ARBA00023125"/>
    </source>
</evidence>
<gene>
    <name evidence="6" type="ORF">ACFOW6_01040</name>
</gene>
<dbReference type="Gene3D" id="1.10.357.10">
    <property type="entry name" value="Tetracycline Repressor, domain 2"/>
    <property type="match status" value="1"/>
</dbReference>
<dbReference type="SUPFAM" id="SSF48498">
    <property type="entry name" value="Tetracyclin repressor-like, C-terminal domain"/>
    <property type="match status" value="1"/>
</dbReference>
<evidence type="ECO:0000259" key="5">
    <source>
        <dbReference type="PROSITE" id="PS50977"/>
    </source>
</evidence>
<dbReference type="InterPro" id="IPR009057">
    <property type="entry name" value="Homeodomain-like_sf"/>
</dbReference>
<dbReference type="InterPro" id="IPR011075">
    <property type="entry name" value="TetR_C"/>
</dbReference>
<comment type="caution">
    <text evidence="6">The sequence shown here is derived from an EMBL/GenBank/DDBJ whole genome shotgun (WGS) entry which is preliminary data.</text>
</comment>
<organism evidence="6 7">
    <name type="scientific">Fodinicurvata halophila</name>
    <dbReference type="NCBI Taxonomy" id="1419723"/>
    <lineage>
        <taxon>Bacteria</taxon>
        <taxon>Pseudomonadati</taxon>
        <taxon>Pseudomonadota</taxon>
        <taxon>Alphaproteobacteria</taxon>
        <taxon>Rhodospirillales</taxon>
        <taxon>Rhodovibrionaceae</taxon>
        <taxon>Fodinicurvata</taxon>
    </lineage>
</organism>
<dbReference type="PANTHER" id="PTHR47506">
    <property type="entry name" value="TRANSCRIPTIONAL REGULATORY PROTEIN"/>
    <property type="match status" value="1"/>
</dbReference>
<protein>
    <submittedName>
        <fullName evidence="6">TetR family transcriptional regulator C-terminal domain-containing protein</fullName>
    </submittedName>
</protein>
<evidence type="ECO:0000256" key="1">
    <source>
        <dbReference type="ARBA" id="ARBA00023015"/>
    </source>
</evidence>
<dbReference type="Proteomes" id="UP001595799">
    <property type="component" value="Unassembled WGS sequence"/>
</dbReference>
<evidence type="ECO:0000313" key="7">
    <source>
        <dbReference type="Proteomes" id="UP001595799"/>
    </source>
</evidence>
<dbReference type="SUPFAM" id="SSF46689">
    <property type="entry name" value="Homeodomain-like"/>
    <property type="match status" value="1"/>
</dbReference>
<dbReference type="Pfam" id="PF16925">
    <property type="entry name" value="TetR_C_13"/>
    <property type="match status" value="1"/>
</dbReference>
<keyword evidence="2 4" id="KW-0238">DNA-binding</keyword>
<dbReference type="RefSeq" id="WP_382420253.1">
    <property type="nucleotide sequence ID" value="NZ_JBHSCW010000001.1"/>
</dbReference>